<dbReference type="GO" id="GO:0016740">
    <property type="term" value="F:transferase activity"/>
    <property type="evidence" value="ECO:0007669"/>
    <property type="project" value="UniProtKB-KW"/>
</dbReference>
<evidence type="ECO:0000259" key="5">
    <source>
        <dbReference type="PROSITE" id="PS50405"/>
    </source>
</evidence>
<dbReference type="OrthoDB" id="422574at2759"/>
<keyword evidence="7" id="KW-1185">Reference proteome</keyword>
<dbReference type="PANTHER" id="PTHR44051:SF8">
    <property type="entry name" value="GLUTATHIONE S-TRANSFERASE GSTA"/>
    <property type="match status" value="1"/>
</dbReference>
<dbReference type="InterPro" id="IPR040079">
    <property type="entry name" value="Glutathione_S-Trfase"/>
</dbReference>
<comment type="caution">
    <text evidence="6">The sequence shown here is derived from an EMBL/GenBank/DDBJ whole genome shotgun (WGS) entry which is preliminary data.</text>
</comment>
<dbReference type="CDD" id="cd03048">
    <property type="entry name" value="GST_N_Ure2p_like"/>
    <property type="match status" value="1"/>
</dbReference>
<evidence type="ECO:0000256" key="1">
    <source>
        <dbReference type="ARBA" id="ARBA00007409"/>
    </source>
</evidence>
<dbReference type="EMBL" id="MVGC01000117">
    <property type="protein sequence ID" value="RJE23524.1"/>
    <property type="molecule type" value="Genomic_DNA"/>
</dbReference>
<feature type="compositionally biased region" description="Basic and acidic residues" evidence="3">
    <location>
        <begin position="214"/>
        <end position="235"/>
    </location>
</feature>
<dbReference type="SFLD" id="SFLDG00358">
    <property type="entry name" value="Main_(cytGST)"/>
    <property type="match status" value="1"/>
</dbReference>
<proteinExistence type="inferred from homology"/>
<dbReference type="Pfam" id="PF02798">
    <property type="entry name" value="GST_N"/>
    <property type="match status" value="1"/>
</dbReference>
<dbReference type="InterPro" id="IPR004045">
    <property type="entry name" value="Glutathione_S-Trfase_N"/>
</dbReference>
<dbReference type="InterPro" id="IPR010987">
    <property type="entry name" value="Glutathione-S-Trfase_C-like"/>
</dbReference>
<feature type="domain" description="GST C-terminal" evidence="5">
    <location>
        <begin position="89"/>
        <end position="213"/>
    </location>
</feature>
<dbReference type="PROSITE" id="PS50404">
    <property type="entry name" value="GST_NTER"/>
    <property type="match status" value="1"/>
</dbReference>
<dbReference type="STRING" id="2070753.A0A3A2ZW42"/>
<gene>
    <name evidence="6" type="ORF">PHISCL_04148</name>
</gene>
<feature type="domain" description="GST N-terminal" evidence="4">
    <location>
        <begin position="1"/>
        <end position="82"/>
    </location>
</feature>
<dbReference type="InterPro" id="IPR004046">
    <property type="entry name" value="GST_C"/>
</dbReference>
<accession>A0A3A2ZW42</accession>
<dbReference type="SFLD" id="SFLDG01151">
    <property type="entry name" value="Main.2:_Nu-like"/>
    <property type="match status" value="1"/>
</dbReference>
<keyword evidence="6" id="KW-0808">Transferase</keyword>
<dbReference type="PANTHER" id="PTHR44051">
    <property type="entry name" value="GLUTATHIONE S-TRANSFERASE-RELATED"/>
    <property type="match status" value="1"/>
</dbReference>
<dbReference type="SUPFAM" id="SSF52833">
    <property type="entry name" value="Thioredoxin-like"/>
    <property type="match status" value="1"/>
</dbReference>
<dbReference type="SFLD" id="SFLDS00019">
    <property type="entry name" value="Glutathione_Transferase_(cytos"/>
    <property type="match status" value="1"/>
</dbReference>
<comment type="similarity">
    <text evidence="1 2">Belongs to the GST superfamily.</text>
</comment>
<feature type="region of interest" description="Disordered" evidence="3">
    <location>
        <begin position="199"/>
        <end position="235"/>
    </location>
</feature>
<dbReference type="InterPro" id="IPR036249">
    <property type="entry name" value="Thioredoxin-like_sf"/>
</dbReference>
<evidence type="ECO:0000313" key="6">
    <source>
        <dbReference type="EMBL" id="RJE23524.1"/>
    </source>
</evidence>
<dbReference type="Proteomes" id="UP000266188">
    <property type="component" value="Unassembled WGS sequence"/>
</dbReference>
<dbReference type="Gene3D" id="3.40.30.10">
    <property type="entry name" value="Glutaredoxin"/>
    <property type="match status" value="1"/>
</dbReference>
<name>A0A3A2ZW42_9EURO</name>
<dbReference type="AlphaFoldDB" id="A0A3A2ZW42"/>
<dbReference type="InterPro" id="IPR036282">
    <property type="entry name" value="Glutathione-S-Trfase_C_sf"/>
</dbReference>
<dbReference type="Gene3D" id="1.20.1050.10">
    <property type="match status" value="1"/>
</dbReference>
<dbReference type="SFLD" id="SFLDG01150">
    <property type="entry name" value="Main.1:_Beta-like"/>
    <property type="match status" value="1"/>
</dbReference>
<reference evidence="7" key="1">
    <citation type="submission" date="2017-02" db="EMBL/GenBank/DDBJ databases">
        <authorList>
            <person name="Tafer H."/>
            <person name="Lopandic K."/>
        </authorList>
    </citation>
    <scope>NUCLEOTIDE SEQUENCE [LARGE SCALE GENOMIC DNA]</scope>
    <source>
        <strain evidence="7">CBS 366.77</strain>
    </source>
</reference>
<sequence>MSPITLYTWQTPNGIKASITLEELGLQYKVESIDISTNVQKEDWFLKINPNGRIPALLDGGQRVFESGAIMLYLTDKYDQDRKISYAPGTPEYVEQLSWLMFQMGGIGPMQGQANHFRLYASARSDYGIKRYMDETKRLYSVLESRLKESPYLAGDKYTIADIASYSWLRNVPVSLEIDLSQWPAVHKWVGEIEKREAVKRGADVPKSSATPEQKAERYRNARARIDAMTNSDKH</sequence>
<dbReference type="SUPFAM" id="SSF47616">
    <property type="entry name" value="GST C-terminal domain-like"/>
    <property type="match status" value="1"/>
</dbReference>
<organism evidence="6 7">
    <name type="scientific">Aspergillus sclerotialis</name>
    <dbReference type="NCBI Taxonomy" id="2070753"/>
    <lineage>
        <taxon>Eukaryota</taxon>
        <taxon>Fungi</taxon>
        <taxon>Dikarya</taxon>
        <taxon>Ascomycota</taxon>
        <taxon>Pezizomycotina</taxon>
        <taxon>Eurotiomycetes</taxon>
        <taxon>Eurotiomycetidae</taxon>
        <taxon>Eurotiales</taxon>
        <taxon>Aspergillaceae</taxon>
        <taxon>Aspergillus</taxon>
        <taxon>Aspergillus subgen. Polypaecilum</taxon>
    </lineage>
</organism>
<dbReference type="PROSITE" id="PS50405">
    <property type="entry name" value="GST_CTER"/>
    <property type="match status" value="1"/>
</dbReference>
<dbReference type="Pfam" id="PF00043">
    <property type="entry name" value="GST_C"/>
    <property type="match status" value="1"/>
</dbReference>
<evidence type="ECO:0000256" key="3">
    <source>
        <dbReference type="SAM" id="MobiDB-lite"/>
    </source>
</evidence>
<evidence type="ECO:0000256" key="2">
    <source>
        <dbReference type="RuleBase" id="RU003494"/>
    </source>
</evidence>
<evidence type="ECO:0000259" key="4">
    <source>
        <dbReference type="PROSITE" id="PS50404"/>
    </source>
</evidence>
<evidence type="ECO:0000313" key="7">
    <source>
        <dbReference type="Proteomes" id="UP000266188"/>
    </source>
</evidence>
<protein>
    <submittedName>
        <fullName evidence="6">Glutathione S-transferase protein-domain protein</fullName>
    </submittedName>
</protein>